<dbReference type="AlphaFoldDB" id="A0A449BJH2"/>
<evidence type="ECO:0000259" key="1">
    <source>
        <dbReference type="Pfam" id="PF00485"/>
    </source>
</evidence>
<evidence type="ECO:0000313" key="3">
    <source>
        <dbReference type="Proteomes" id="UP000290909"/>
    </source>
</evidence>
<dbReference type="Proteomes" id="UP000290909">
    <property type="component" value="Chromosome"/>
</dbReference>
<dbReference type="CDD" id="cd02028">
    <property type="entry name" value="UMPK_like"/>
    <property type="match status" value="1"/>
</dbReference>
<dbReference type="GO" id="GO:0004849">
    <property type="term" value="F:uridine kinase activity"/>
    <property type="evidence" value="ECO:0007669"/>
    <property type="project" value="UniProtKB-EC"/>
</dbReference>
<organism evidence="2 3">
    <name type="scientific">Acholeplasma hippikon</name>
    <dbReference type="NCBI Taxonomy" id="264636"/>
    <lineage>
        <taxon>Bacteria</taxon>
        <taxon>Bacillati</taxon>
        <taxon>Mycoplasmatota</taxon>
        <taxon>Mollicutes</taxon>
        <taxon>Acholeplasmatales</taxon>
        <taxon>Acholeplasmataceae</taxon>
        <taxon>Acholeplasma</taxon>
    </lineage>
</organism>
<dbReference type="GO" id="GO:0005524">
    <property type="term" value="F:ATP binding"/>
    <property type="evidence" value="ECO:0007669"/>
    <property type="project" value="InterPro"/>
</dbReference>
<protein>
    <submittedName>
        <fullName evidence="2">Uridine kinase</fullName>
        <ecNumber evidence="2">2.7.1.48</ecNumber>
    </submittedName>
</protein>
<dbReference type="KEGG" id="ahk:NCTC10172_00635"/>
<keyword evidence="2" id="KW-0418">Kinase</keyword>
<sequence length="544" mass="63247">MKVQIGNEIFEFQKPISLEEIAKQTNHTNAVCAAVDGRIRELMYKISDNADIEFLDLTSHDGMRIYEATLRYVFAKAAYEIDPKIKIRFSYSVSRSVLATVEDREMTEELYRALVDKVNEIIRKKLEIKRLSVSKAEATQIYTNFGYIDKIETLKFRQEDTVNVYQCGEYVNYMFSYMLPNTSYLTKFETKYYHPGFLIFFPRAELKGELPEFIDQKSFGQTLKEAYKWGKIIGGDTIANINKHTETRDAQVDFVNLCETKHNNQLAELGNMIKAQIDDVRLIAVAGPSSSGKTTFTNRLRIELLSKGIKPKMISMDDYYKPKSEAPIDEYGKPDLEHVEALDIERFNRDMADLVQGKEVRLPHFDFKQGKRVEGPLIKLEKDSPILIEGIHALNDRLTSLIPSHQKFKIFIAPQTQIHIDDHNPISLTDLRLLRRMVRDQKYRNTPVTMTMDMWPSVRRGEFRWIYPNQENVNYVFNSELSYELLVLKKYALPHLLEVPTNDKHFVVSNRLVKFLKYFKDIDEKLIPSNSILLEFIGGSPFHD</sequence>
<gene>
    <name evidence="2" type="primary">udk_1</name>
    <name evidence="2" type="ORF">NCTC10172_00635</name>
</gene>
<evidence type="ECO:0000313" key="2">
    <source>
        <dbReference type="EMBL" id="VEU82616.1"/>
    </source>
</evidence>
<dbReference type="RefSeq" id="WP_051659016.1">
    <property type="nucleotide sequence ID" value="NZ_LR215050.1"/>
</dbReference>
<dbReference type="SUPFAM" id="SSF55186">
    <property type="entry name" value="ThrRS/AlaRS common domain"/>
    <property type="match status" value="1"/>
</dbReference>
<dbReference type="EC" id="2.7.1.48" evidence="2"/>
<dbReference type="SUPFAM" id="SSF52540">
    <property type="entry name" value="P-loop containing nucleoside triphosphate hydrolases"/>
    <property type="match status" value="1"/>
</dbReference>
<dbReference type="Gene3D" id="3.40.50.300">
    <property type="entry name" value="P-loop containing nucleotide triphosphate hydrolases"/>
    <property type="match status" value="1"/>
</dbReference>
<reference evidence="2 3" key="1">
    <citation type="submission" date="2019-01" db="EMBL/GenBank/DDBJ databases">
        <authorList>
            <consortium name="Pathogen Informatics"/>
        </authorList>
    </citation>
    <scope>NUCLEOTIDE SEQUENCE [LARGE SCALE GENOMIC DNA]</scope>
    <source>
        <strain evidence="2 3">NCTC10172</strain>
    </source>
</reference>
<dbReference type="STRING" id="1408416.GCA_000702765_00851"/>
<dbReference type="InterPro" id="IPR018163">
    <property type="entry name" value="Thr/Ala-tRNA-synth_IIc_edit"/>
</dbReference>
<dbReference type="Pfam" id="PF00485">
    <property type="entry name" value="PRK"/>
    <property type="match status" value="1"/>
</dbReference>
<dbReference type="Gene3D" id="3.30.980.10">
    <property type="entry name" value="Threonyl-trna Synthetase, Chain A, domain 2"/>
    <property type="match status" value="1"/>
</dbReference>
<proteinExistence type="predicted"/>
<dbReference type="InterPro" id="IPR027417">
    <property type="entry name" value="P-loop_NTPase"/>
</dbReference>
<feature type="domain" description="Phosphoribulokinase/uridine kinase" evidence="1">
    <location>
        <begin position="282"/>
        <end position="477"/>
    </location>
</feature>
<dbReference type="InterPro" id="IPR006083">
    <property type="entry name" value="PRK/URK"/>
</dbReference>
<dbReference type="EMBL" id="LR215050">
    <property type="protein sequence ID" value="VEU82616.1"/>
    <property type="molecule type" value="Genomic_DNA"/>
</dbReference>
<accession>A0A449BJH2</accession>
<keyword evidence="3" id="KW-1185">Reference proteome</keyword>
<dbReference type="PANTHER" id="PTHR10285">
    <property type="entry name" value="URIDINE KINASE"/>
    <property type="match status" value="1"/>
</dbReference>
<name>A0A449BJH2_9MOLU</name>
<keyword evidence="2" id="KW-0808">Transferase</keyword>
<dbReference type="PRINTS" id="PR00988">
    <property type="entry name" value="URIDINKINASE"/>
</dbReference>